<protein>
    <recommendedName>
        <fullName evidence="1">PARP catalytic domain-containing protein</fullName>
    </recommendedName>
</protein>
<dbReference type="EMBL" id="CAUJNA010000607">
    <property type="protein sequence ID" value="CAJ1379213.1"/>
    <property type="molecule type" value="Genomic_DNA"/>
</dbReference>
<feature type="domain" description="PARP catalytic" evidence="1">
    <location>
        <begin position="727"/>
        <end position="805"/>
    </location>
</feature>
<dbReference type="GO" id="GO:1990404">
    <property type="term" value="F:NAD+-protein mono-ADP-ribosyltransferase activity"/>
    <property type="evidence" value="ECO:0007669"/>
    <property type="project" value="TreeGrafter"/>
</dbReference>
<reference evidence="2" key="1">
    <citation type="submission" date="2023-08" db="EMBL/GenBank/DDBJ databases">
        <authorList>
            <person name="Chen Y."/>
            <person name="Shah S."/>
            <person name="Dougan E. K."/>
            <person name="Thang M."/>
            <person name="Chan C."/>
        </authorList>
    </citation>
    <scope>NUCLEOTIDE SEQUENCE</scope>
</reference>
<dbReference type="GO" id="GO:0003950">
    <property type="term" value="F:NAD+ poly-ADP-ribosyltransferase activity"/>
    <property type="evidence" value="ECO:0007669"/>
    <property type="project" value="InterPro"/>
</dbReference>
<dbReference type="PANTHER" id="PTHR45740:SF2">
    <property type="entry name" value="POLY [ADP-RIBOSE] POLYMERASE"/>
    <property type="match status" value="1"/>
</dbReference>
<dbReference type="AlphaFoldDB" id="A0AA36MT16"/>
<dbReference type="SUPFAM" id="SSF56399">
    <property type="entry name" value="ADP-ribosylation"/>
    <property type="match status" value="1"/>
</dbReference>
<evidence type="ECO:0000313" key="3">
    <source>
        <dbReference type="Proteomes" id="UP001178507"/>
    </source>
</evidence>
<dbReference type="InterPro" id="IPR012317">
    <property type="entry name" value="Poly(ADP-ribose)pol_cat_dom"/>
</dbReference>
<proteinExistence type="predicted"/>
<dbReference type="PANTHER" id="PTHR45740">
    <property type="entry name" value="POLY [ADP-RIBOSE] POLYMERASE"/>
    <property type="match status" value="1"/>
</dbReference>
<dbReference type="GO" id="GO:0005634">
    <property type="term" value="C:nucleus"/>
    <property type="evidence" value="ECO:0007669"/>
    <property type="project" value="TreeGrafter"/>
</dbReference>
<organism evidence="2 3">
    <name type="scientific">Effrenium voratum</name>
    <dbReference type="NCBI Taxonomy" id="2562239"/>
    <lineage>
        <taxon>Eukaryota</taxon>
        <taxon>Sar</taxon>
        <taxon>Alveolata</taxon>
        <taxon>Dinophyceae</taxon>
        <taxon>Suessiales</taxon>
        <taxon>Symbiodiniaceae</taxon>
        <taxon>Effrenium</taxon>
    </lineage>
</organism>
<sequence>MGDCQTKEQVTERLEAEEEQLKRDFELSLEALKECDQLTRVPHLLIEIRSLGFVEIQGKDTGGIYQKLDSWLKQHWRATEKTQDLILKCAEEQTCGCCGFAPEFAVGTLEPHHALCDKSYTLGEMSADGKVLSNHTYKNRGSEGENNMGKLTMQLAQFLTNECGWTLQVCDSGNLGWQGEIREQQMKFKAPHPLNLIAPLVMIELRQVGYIEINGQDQDGIYGKLGNFCRTMWQATQTQADRDYCDLKFKTSAFKGRGSEGENNMGQRTMELVDFMVKQCQWTMVTCNTGNFGRRGDKREQQLIFRNDEFVQHGVDHIMIELRTAGYIEINGLHDAKDLQPELINFMVQQWRCKEYTKYMWESSENFCDLKYTAPDGLFTREGLTNNLGKRTIELADFLAQHGWALLLCNGGSVTPNPSHSPNNIIREQQVKFTRTTPEKAKAPLLMIELRTVPYSDGPPAWYGYIEICGKDTNGVHGHLDRFITHYMHGNCIGRGNVGHCDVMYSTTKFRKKPSSNNENGRYGGYMNGESNIGKWTMRLCDFMVDHLGEWDLIVCNSDNLDRSFQHGSGDNKYFNSVTAREMQLVFRHKAGGRGVFMSASNVEPLGRPPLQPPPYWKDAGCKDGTVGHKLVPGTPEELTWMQEILDGTFKNKVTRDRKDGQPLADRFVAVQCVRSEHPGLWDRFAERRGLVAEAGRSSSDFVEPKTMAAAPGLARRCVHASVGNPANQAYLLHGTNPTSAVAILQNSFTVDFAGKSAGTMFGPGVYLAESSTKADEYARDDAGGEYDGLYALLVCKAVLGRSYVTEKAGDFRDQVLSGECGHVLGDREKAVGTFREFIFFHEASIYPEYAVFYRREKDGKVMARPERELAPTMMEMEDVEA</sequence>
<accession>A0AA36MT16</accession>
<dbReference type="Gene3D" id="3.90.228.10">
    <property type="match status" value="1"/>
</dbReference>
<evidence type="ECO:0000313" key="2">
    <source>
        <dbReference type="EMBL" id="CAJ1379213.1"/>
    </source>
</evidence>
<evidence type="ECO:0000259" key="1">
    <source>
        <dbReference type="Pfam" id="PF00644"/>
    </source>
</evidence>
<name>A0AA36MT16_9DINO</name>
<dbReference type="Proteomes" id="UP001178507">
    <property type="component" value="Unassembled WGS sequence"/>
</dbReference>
<dbReference type="Pfam" id="PF00644">
    <property type="entry name" value="PARP"/>
    <property type="match status" value="1"/>
</dbReference>
<keyword evidence="3" id="KW-1185">Reference proteome</keyword>
<comment type="caution">
    <text evidence="2">The sequence shown here is derived from an EMBL/GenBank/DDBJ whole genome shotgun (WGS) entry which is preliminary data.</text>
</comment>
<gene>
    <name evidence="2" type="ORF">EVOR1521_LOCUS7523</name>
</gene>
<dbReference type="InterPro" id="IPR051712">
    <property type="entry name" value="ARTD-AVP"/>
</dbReference>